<dbReference type="Proteomes" id="UP001597399">
    <property type="component" value="Unassembled WGS sequence"/>
</dbReference>
<sequence length="156" mass="18704">MTSEKYLKFLAIMNIILFGLACLWCTVRLNFENMKMVWLVELVLLALIILVVAVSYCIPKKKEINPFKRKSTDTMKNSILFWIKDERELMMALKTYASGYMYYTCFMFSLFLLLYILIIFDVNKIVMLNSIFLFLFFEMTFLNVKFVMDWNKYSKE</sequence>
<protein>
    <submittedName>
        <fullName evidence="2">Uncharacterized protein</fullName>
    </submittedName>
</protein>
<feature type="transmembrane region" description="Helical" evidence="1">
    <location>
        <begin position="37"/>
        <end position="58"/>
    </location>
</feature>
<feature type="transmembrane region" description="Helical" evidence="1">
    <location>
        <begin position="100"/>
        <end position="120"/>
    </location>
</feature>
<dbReference type="EMBL" id="JBHUMQ010000029">
    <property type="protein sequence ID" value="MFD2694689.1"/>
    <property type="molecule type" value="Genomic_DNA"/>
</dbReference>
<name>A0ABW5S4M9_9BACL</name>
<keyword evidence="1" id="KW-0812">Transmembrane</keyword>
<feature type="transmembrane region" description="Helical" evidence="1">
    <location>
        <begin position="126"/>
        <end position="148"/>
    </location>
</feature>
<keyword evidence="1" id="KW-0472">Membrane</keyword>
<organism evidence="2 3">
    <name type="scientific">Sporolactobacillus shoreicorticis</name>
    <dbReference type="NCBI Taxonomy" id="1923877"/>
    <lineage>
        <taxon>Bacteria</taxon>
        <taxon>Bacillati</taxon>
        <taxon>Bacillota</taxon>
        <taxon>Bacilli</taxon>
        <taxon>Bacillales</taxon>
        <taxon>Sporolactobacillaceae</taxon>
        <taxon>Sporolactobacillus</taxon>
    </lineage>
</organism>
<dbReference type="PROSITE" id="PS51257">
    <property type="entry name" value="PROKAR_LIPOPROTEIN"/>
    <property type="match status" value="1"/>
</dbReference>
<accession>A0ABW5S4M9</accession>
<evidence type="ECO:0000313" key="3">
    <source>
        <dbReference type="Proteomes" id="UP001597399"/>
    </source>
</evidence>
<reference evidence="3" key="1">
    <citation type="journal article" date="2019" name="Int. J. Syst. Evol. Microbiol.">
        <title>The Global Catalogue of Microorganisms (GCM) 10K type strain sequencing project: providing services to taxonomists for standard genome sequencing and annotation.</title>
        <authorList>
            <consortium name="The Broad Institute Genomics Platform"/>
            <consortium name="The Broad Institute Genome Sequencing Center for Infectious Disease"/>
            <person name="Wu L."/>
            <person name="Ma J."/>
        </authorList>
    </citation>
    <scope>NUCLEOTIDE SEQUENCE [LARGE SCALE GENOMIC DNA]</scope>
    <source>
        <strain evidence="3">TISTR 2466</strain>
    </source>
</reference>
<dbReference type="RefSeq" id="WP_253063792.1">
    <property type="nucleotide sequence ID" value="NZ_JAMXWM010000024.1"/>
</dbReference>
<proteinExistence type="predicted"/>
<feature type="transmembrane region" description="Helical" evidence="1">
    <location>
        <begin position="7"/>
        <end position="31"/>
    </location>
</feature>
<evidence type="ECO:0000256" key="1">
    <source>
        <dbReference type="SAM" id="Phobius"/>
    </source>
</evidence>
<comment type="caution">
    <text evidence="2">The sequence shown here is derived from an EMBL/GenBank/DDBJ whole genome shotgun (WGS) entry which is preliminary data.</text>
</comment>
<evidence type="ECO:0000313" key="2">
    <source>
        <dbReference type="EMBL" id="MFD2694689.1"/>
    </source>
</evidence>
<keyword evidence="1" id="KW-1133">Transmembrane helix</keyword>
<gene>
    <name evidence="2" type="ORF">ACFSUE_13795</name>
</gene>
<keyword evidence="3" id="KW-1185">Reference proteome</keyword>